<dbReference type="AlphaFoldDB" id="A0ABD0KDI7"/>
<keyword evidence="3" id="KW-1185">Reference proteome</keyword>
<name>A0ABD0KDI7_9CAEN</name>
<reference evidence="2 3" key="1">
    <citation type="journal article" date="2023" name="Sci. Data">
        <title>Genome assembly of the Korean intertidal mud-creeper Batillaria attramentaria.</title>
        <authorList>
            <person name="Patra A.K."/>
            <person name="Ho P.T."/>
            <person name="Jun S."/>
            <person name="Lee S.J."/>
            <person name="Kim Y."/>
            <person name="Won Y.J."/>
        </authorList>
    </citation>
    <scope>NUCLEOTIDE SEQUENCE [LARGE SCALE GENOMIC DNA]</scope>
    <source>
        <strain evidence="2">Wonlab-2016</strain>
    </source>
</reference>
<evidence type="ECO:0000256" key="1">
    <source>
        <dbReference type="SAM" id="MobiDB-lite"/>
    </source>
</evidence>
<evidence type="ECO:0000313" key="3">
    <source>
        <dbReference type="Proteomes" id="UP001519460"/>
    </source>
</evidence>
<sequence length="84" mass="9407">MRFIYTSWIQLRQYQHNTKASLTQDAEANKSAGGKENRQAARVRVNEAFTRVSPETPQSNPSAQTPLRDWNLSRGSSVPGKDSS</sequence>
<feature type="region of interest" description="Disordered" evidence="1">
    <location>
        <begin position="49"/>
        <end position="84"/>
    </location>
</feature>
<feature type="compositionally biased region" description="Polar residues" evidence="1">
    <location>
        <begin position="53"/>
        <end position="65"/>
    </location>
</feature>
<organism evidence="2 3">
    <name type="scientific">Batillaria attramentaria</name>
    <dbReference type="NCBI Taxonomy" id="370345"/>
    <lineage>
        <taxon>Eukaryota</taxon>
        <taxon>Metazoa</taxon>
        <taxon>Spiralia</taxon>
        <taxon>Lophotrochozoa</taxon>
        <taxon>Mollusca</taxon>
        <taxon>Gastropoda</taxon>
        <taxon>Caenogastropoda</taxon>
        <taxon>Sorbeoconcha</taxon>
        <taxon>Cerithioidea</taxon>
        <taxon>Batillariidae</taxon>
        <taxon>Batillaria</taxon>
    </lineage>
</organism>
<dbReference type="Proteomes" id="UP001519460">
    <property type="component" value="Unassembled WGS sequence"/>
</dbReference>
<proteinExistence type="predicted"/>
<comment type="caution">
    <text evidence="2">The sequence shown here is derived from an EMBL/GenBank/DDBJ whole genome shotgun (WGS) entry which is preliminary data.</text>
</comment>
<protein>
    <submittedName>
        <fullName evidence="2">Uncharacterized protein</fullName>
    </submittedName>
</protein>
<gene>
    <name evidence="2" type="ORF">BaRGS_00023479</name>
</gene>
<dbReference type="EMBL" id="JACVVK020000197">
    <property type="protein sequence ID" value="KAK7485228.1"/>
    <property type="molecule type" value="Genomic_DNA"/>
</dbReference>
<evidence type="ECO:0000313" key="2">
    <source>
        <dbReference type="EMBL" id="KAK7485228.1"/>
    </source>
</evidence>
<accession>A0ABD0KDI7</accession>